<dbReference type="InterPro" id="IPR000182">
    <property type="entry name" value="GNAT_dom"/>
</dbReference>
<name>A0ABS6JIM5_9BACI</name>
<dbReference type="GO" id="GO:0016746">
    <property type="term" value="F:acyltransferase activity"/>
    <property type="evidence" value="ECO:0007669"/>
    <property type="project" value="UniProtKB-KW"/>
</dbReference>
<dbReference type="RefSeq" id="WP_217067224.1">
    <property type="nucleotide sequence ID" value="NZ_JAHQCS010000121.1"/>
</dbReference>
<dbReference type="CDD" id="cd04301">
    <property type="entry name" value="NAT_SF"/>
    <property type="match status" value="1"/>
</dbReference>
<dbReference type="Pfam" id="PF00583">
    <property type="entry name" value="Acetyltransf_1"/>
    <property type="match status" value="1"/>
</dbReference>
<evidence type="ECO:0000313" key="2">
    <source>
        <dbReference type="EMBL" id="MBU9713049.1"/>
    </source>
</evidence>
<proteinExistence type="predicted"/>
<keyword evidence="2" id="KW-0012">Acyltransferase</keyword>
<evidence type="ECO:0000313" key="3">
    <source>
        <dbReference type="Proteomes" id="UP000784880"/>
    </source>
</evidence>
<comment type="caution">
    <text evidence="2">The sequence shown here is derived from an EMBL/GenBank/DDBJ whole genome shotgun (WGS) entry which is preliminary data.</text>
</comment>
<keyword evidence="2" id="KW-0808">Transferase</keyword>
<sequence>MIIRKAKSDDWKGIARVHVDCMHTAYQGVLPPEILDKFTYDNREKRWKNDLPKAIRRGTMTYVVEDQQGAIVGFALGGTMRDPRLRIRYIGEVYGIYVHPQVQNEGIGKKLLESVAEYFSTLDFPTMALWTIKELPSCPIFEKLGAENVYEKKTVIGGKTLEEIAYGWEDLKSFSSKKEGLN</sequence>
<protein>
    <submittedName>
        <fullName evidence="2">GNAT family N-acetyltransferase</fullName>
        <ecNumber evidence="2">2.3.1.-</ecNumber>
    </submittedName>
</protein>
<evidence type="ECO:0000259" key="1">
    <source>
        <dbReference type="PROSITE" id="PS51186"/>
    </source>
</evidence>
<feature type="domain" description="N-acetyltransferase" evidence="1">
    <location>
        <begin position="1"/>
        <end position="162"/>
    </location>
</feature>
<dbReference type="Proteomes" id="UP000784880">
    <property type="component" value="Unassembled WGS sequence"/>
</dbReference>
<organism evidence="2 3">
    <name type="scientific">Evansella tamaricis</name>
    <dbReference type="NCBI Taxonomy" id="2069301"/>
    <lineage>
        <taxon>Bacteria</taxon>
        <taxon>Bacillati</taxon>
        <taxon>Bacillota</taxon>
        <taxon>Bacilli</taxon>
        <taxon>Bacillales</taxon>
        <taxon>Bacillaceae</taxon>
        <taxon>Evansella</taxon>
    </lineage>
</organism>
<keyword evidence="3" id="KW-1185">Reference proteome</keyword>
<accession>A0ABS6JIM5</accession>
<dbReference type="EC" id="2.3.1.-" evidence="2"/>
<dbReference type="EMBL" id="JAHQCS010000121">
    <property type="protein sequence ID" value="MBU9713049.1"/>
    <property type="molecule type" value="Genomic_DNA"/>
</dbReference>
<reference evidence="2 3" key="1">
    <citation type="submission" date="2021-06" db="EMBL/GenBank/DDBJ databases">
        <title>Bacillus sp. RD4P76, an endophyte from a halophyte.</title>
        <authorList>
            <person name="Sun J.-Q."/>
        </authorList>
    </citation>
    <scope>NUCLEOTIDE SEQUENCE [LARGE SCALE GENOMIC DNA]</scope>
    <source>
        <strain evidence="2 3">CGMCC 1.15917</strain>
    </source>
</reference>
<gene>
    <name evidence="2" type="ORF">KS419_15060</name>
</gene>
<dbReference type="PROSITE" id="PS51186">
    <property type="entry name" value="GNAT"/>
    <property type="match status" value="1"/>
</dbReference>